<protein>
    <submittedName>
        <fullName evidence="1">Uncharacterized protein</fullName>
    </submittedName>
</protein>
<sequence>MLKNMIDSFIDFTKVVEEDLEFYDLSQNNKN</sequence>
<dbReference type="AlphaFoldDB" id="A0A285IDE4"/>
<dbReference type="EMBL" id="OBDZ01000040">
    <property type="protein sequence ID" value="SNY45962.1"/>
    <property type="molecule type" value="Genomic_DNA"/>
</dbReference>
<dbReference type="Proteomes" id="UP000219573">
    <property type="component" value="Unassembled WGS sequence"/>
</dbReference>
<reference evidence="2" key="1">
    <citation type="submission" date="2017-09" db="EMBL/GenBank/DDBJ databases">
        <authorList>
            <person name="Varghese N."/>
            <person name="Submissions S."/>
        </authorList>
    </citation>
    <scope>NUCLEOTIDE SEQUENCE [LARGE SCALE GENOMIC DNA]</scope>
    <source>
        <strain evidence="2">MSL47</strain>
    </source>
</reference>
<proteinExistence type="predicted"/>
<evidence type="ECO:0000313" key="1">
    <source>
        <dbReference type="EMBL" id="SNY45962.1"/>
    </source>
</evidence>
<evidence type="ECO:0000313" key="2">
    <source>
        <dbReference type="Proteomes" id="UP000219573"/>
    </source>
</evidence>
<organism evidence="1 2">
    <name type="scientific">Orenia metallireducens</name>
    <dbReference type="NCBI Taxonomy" id="1413210"/>
    <lineage>
        <taxon>Bacteria</taxon>
        <taxon>Bacillati</taxon>
        <taxon>Bacillota</taxon>
        <taxon>Clostridia</taxon>
        <taxon>Halanaerobiales</taxon>
        <taxon>Halobacteroidaceae</taxon>
        <taxon>Orenia</taxon>
    </lineage>
</organism>
<accession>A0A285IDE4</accession>
<keyword evidence="2" id="KW-1185">Reference proteome</keyword>
<name>A0A285IDE4_9FIRM</name>
<gene>
    <name evidence="1" type="ORF">SAMN06265827_1406</name>
</gene>